<accession>A0A382GQJ6</accession>
<name>A0A382GQJ6_9ZZZZ</name>
<protein>
    <submittedName>
        <fullName evidence="1">Uncharacterized protein</fullName>
    </submittedName>
</protein>
<gene>
    <name evidence="1" type="ORF">METZ01_LOCUS229939</name>
</gene>
<evidence type="ECO:0000313" key="1">
    <source>
        <dbReference type="EMBL" id="SVB77085.1"/>
    </source>
</evidence>
<dbReference type="EMBL" id="UINC01056720">
    <property type="protein sequence ID" value="SVB77085.1"/>
    <property type="molecule type" value="Genomic_DNA"/>
</dbReference>
<reference evidence="1" key="1">
    <citation type="submission" date="2018-05" db="EMBL/GenBank/DDBJ databases">
        <authorList>
            <person name="Lanie J.A."/>
            <person name="Ng W.-L."/>
            <person name="Kazmierczak K.M."/>
            <person name="Andrzejewski T.M."/>
            <person name="Davidsen T.M."/>
            <person name="Wayne K.J."/>
            <person name="Tettelin H."/>
            <person name="Glass J.I."/>
            <person name="Rusch D."/>
            <person name="Podicherti R."/>
            <person name="Tsui H.-C.T."/>
            <person name="Winkler M.E."/>
        </authorList>
    </citation>
    <scope>NUCLEOTIDE SEQUENCE</scope>
</reference>
<proteinExistence type="predicted"/>
<sequence length="32" mass="3745">MKMWHNIIYNINGAGGENRTPNLRITNALLYR</sequence>
<organism evidence="1">
    <name type="scientific">marine metagenome</name>
    <dbReference type="NCBI Taxonomy" id="408172"/>
    <lineage>
        <taxon>unclassified sequences</taxon>
        <taxon>metagenomes</taxon>
        <taxon>ecological metagenomes</taxon>
    </lineage>
</organism>
<dbReference type="AntiFam" id="ANF00012">
    <property type="entry name" value="tRNA translation"/>
</dbReference>
<dbReference type="AlphaFoldDB" id="A0A382GQJ6"/>